<evidence type="ECO:0000256" key="1">
    <source>
        <dbReference type="SAM" id="SignalP"/>
    </source>
</evidence>
<dbReference type="RefSeq" id="XP_065656943.1">
    <property type="nucleotide sequence ID" value="XM_065800871.1"/>
</dbReference>
<proteinExistence type="predicted"/>
<evidence type="ECO:0000313" key="3">
    <source>
        <dbReference type="RefSeq" id="XP_065656943.1"/>
    </source>
</evidence>
<feature type="chain" id="PRO_5045039797" evidence="1">
    <location>
        <begin position="24"/>
        <end position="124"/>
    </location>
</feature>
<protein>
    <submittedName>
        <fullName evidence="3">Uncharacterized protein LOC124806820 isoform X2</fullName>
    </submittedName>
</protein>
<dbReference type="GeneID" id="124806820"/>
<feature type="signal peptide" evidence="1">
    <location>
        <begin position="1"/>
        <end position="23"/>
    </location>
</feature>
<reference evidence="3" key="1">
    <citation type="submission" date="2025-08" db="UniProtKB">
        <authorList>
            <consortium name="RefSeq"/>
        </authorList>
    </citation>
    <scope>IDENTIFICATION</scope>
</reference>
<sequence>MDKRGFTAIIGCMFIQITNATFATEIINDNKYNYCQLTTVKRLLGSLGINAEHHEGCILQQSKDVGSLISSYLESILENPVKKELEIKIKAELSNKKINYCCSPRCDKFMKRMNYPNIFLVICS</sequence>
<keyword evidence="2" id="KW-1185">Reference proteome</keyword>
<evidence type="ECO:0000313" key="2">
    <source>
        <dbReference type="Proteomes" id="UP001652625"/>
    </source>
</evidence>
<accession>A0ABM4C5S9</accession>
<organism evidence="2 3">
    <name type="scientific">Hydra vulgaris</name>
    <name type="common">Hydra</name>
    <name type="synonym">Hydra attenuata</name>
    <dbReference type="NCBI Taxonomy" id="6087"/>
    <lineage>
        <taxon>Eukaryota</taxon>
        <taxon>Metazoa</taxon>
        <taxon>Cnidaria</taxon>
        <taxon>Hydrozoa</taxon>
        <taxon>Hydroidolina</taxon>
        <taxon>Anthoathecata</taxon>
        <taxon>Aplanulata</taxon>
        <taxon>Hydridae</taxon>
        <taxon>Hydra</taxon>
    </lineage>
</organism>
<gene>
    <name evidence="3" type="primary">LOC124806820</name>
</gene>
<keyword evidence="1" id="KW-0732">Signal</keyword>
<name>A0ABM4C5S9_HYDVU</name>
<dbReference type="Proteomes" id="UP001652625">
    <property type="component" value="Chromosome 07"/>
</dbReference>